<dbReference type="PANTHER" id="PTHR34144:SF7">
    <property type="entry name" value="EXPORT PROTEIN (CAP59), PUTATIVE (AFU_ORTHOLOGUE AFUA_7G05020)-RELATED"/>
    <property type="match status" value="1"/>
</dbReference>
<dbReference type="AlphaFoldDB" id="A0AAD7HNA0"/>
<keyword evidence="2" id="KW-0328">Glycosyltransferase</keyword>
<feature type="transmembrane region" description="Helical" evidence="1">
    <location>
        <begin position="66"/>
        <end position="88"/>
    </location>
</feature>
<keyword evidence="3" id="KW-1185">Reference proteome</keyword>
<dbReference type="InterPro" id="IPR021047">
    <property type="entry name" value="Mannosyltransferase_CMT1"/>
</dbReference>
<proteinExistence type="predicted"/>
<comment type="caution">
    <text evidence="2">The sequence shown here is derived from an EMBL/GenBank/DDBJ whole genome shotgun (WGS) entry which is preliminary data.</text>
</comment>
<dbReference type="PANTHER" id="PTHR34144">
    <property type="entry name" value="CHROMOSOME 8, WHOLE GENOME SHOTGUN SEQUENCE"/>
    <property type="match status" value="1"/>
</dbReference>
<feature type="transmembrane region" description="Helical" evidence="1">
    <location>
        <begin position="108"/>
        <end position="128"/>
    </location>
</feature>
<accession>A0AAD7HNA0</accession>
<evidence type="ECO:0000313" key="3">
    <source>
        <dbReference type="Proteomes" id="UP001215598"/>
    </source>
</evidence>
<evidence type="ECO:0000313" key="2">
    <source>
        <dbReference type="EMBL" id="KAJ7724638.1"/>
    </source>
</evidence>
<keyword evidence="1" id="KW-0812">Transmembrane</keyword>
<dbReference type="Proteomes" id="UP001215598">
    <property type="component" value="Unassembled WGS sequence"/>
</dbReference>
<protein>
    <submittedName>
        <fullName evidence="2">Cryptococcal mannosyltransferase 1-domain-containing protein</fullName>
    </submittedName>
</protein>
<organism evidence="2 3">
    <name type="scientific">Mycena metata</name>
    <dbReference type="NCBI Taxonomy" id="1033252"/>
    <lineage>
        <taxon>Eukaryota</taxon>
        <taxon>Fungi</taxon>
        <taxon>Dikarya</taxon>
        <taxon>Basidiomycota</taxon>
        <taxon>Agaricomycotina</taxon>
        <taxon>Agaricomycetes</taxon>
        <taxon>Agaricomycetidae</taxon>
        <taxon>Agaricales</taxon>
        <taxon>Marasmiineae</taxon>
        <taxon>Mycenaceae</taxon>
        <taxon>Mycena</taxon>
    </lineage>
</organism>
<gene>
    <name evidence="2" type="ORF">B0H16DRAFT_1595845</name>
</gene>
<keyword evidence="1" id="KW-1133">Transmembrane helix</keyword>
<dbReference type="EMBL" id="JARKIB010000200">
    <property type="protein sequence ID" value="KAJ7724638.1"/>
    <property type="molecule type" value="Genomic_DNA"/>
</dbReference>
<keyword evidence="1" id="KW-0472">Membrane</keyword>
<sequence length="562" mass="64023">MSGSFVSSPLENRMTPGITIYSSQRVSEPRKLYLHSLPTFIMLRQLPSRTLQTTLRICGRNLHCSVPLMSLGIIFGACRLALSLRRGFPPAFPEPRMLFVTTMMSVPIWGLCMSIFYLLWVLDAPSWFQSGLRDGRRRYARLAAEAIDFEADESPSPARIGFHKMSPASKWLLPPLCLGYLSCAVFGVYLLWTYELPLDHRFKEAVELANRAPRREGYGTGEKIFIAAMFYNNAAVLPYWTTEIAKVINYLGPDNVFVSILESHSTDASPTILRAFDKRLEAMGVPRRILTQDESIPRPRSMKTTPIRIEYLAALRNRAIEPLVAQGGFDRLIFSNDIFIEAESIVELLQTNDGEYDMVCSLDFGEWGLYDLWVLRDRLGRMTSTLWPYFFEDTGFRGVMKDEPTPVFSCWNGITSMRTEPFLPNSLRPGRLSTSPRTHPLPPTHPLYMHAKNVTAAAAPPLRFRASASGECFSSESFTLPYDLRRVYALEGIYVNPRVIAAYQWSYYLWFKYFMRHWAVKWFVENVENGNGMHLAKIVVGNPGEIFQWDGVECDPGPWGDS</sequence>
<dbReference type="Pfam" id="PF11735">
    <property type="entry name" value="CAP59_mtransfer"/>
    <property type="match status" value="1"/>
</dbReference>
<name>A0AAD7HNA0_9AGAR</name>
<reference evidence="2" key="1">
    <citation type="submission" date="2023-03" db="EMBL/GenBank/DDBJ databases">
        <title>Massive genome expansion in bonnet fungi (Mycena s.s.) driven by repeated elements and novel gene families across ecological guilds.</title>
        <authorList>
            <consortium name="Lawrence Berkeley National Laboratory"/>
            <person name="Harder C.B."/>
            <person name="Miyauchi S."/>
            <person name="Viragh M."/>
            <person name="Kuo A."/>
            <person name="Thoen E."/>
            <person name="Andreopoulos B."/>
            <person name="Lu D."/>
            <person name="Skrede I."/>
            <person name="Drula E."/>
            <person name="Henrissat B."/>
            <person name="Morin E."/>
            <person name="Kohler A."/>
            <person name="Barry K."/>
            <person name="LaButti K."/>
            <person name="Morin E."/>
            <person name="Salamov A."/>
            <person name="Lipzen A."/>
            <person name="Mereny Z."/>
            <person name="Hegedus B."/>
            <person name="Baldrian P."/>
            <person name="Stursova M."/>
            <person name="Weitz H."/>
            <person name="Taylor A."/>
            <person name="Grigoriev I.V."/>
            <person name="Nagy L.G."/>
            <person name="Martin F."/>
            <person name="Kauserud H."/>
        </authorList>
    </citation>
    <scope>NUCLEOTIDE SEQUENCE</scope>
    <source>
        <strain evidence="2">CBHHK182m</strain>
    </source>
</reference>
<dbReference type="GO" id="GO:0016757">
    <property type="term" value="F:glycosyltransferase activity"/>
    <property type="evidence" value="ECO:0007669"/>
    <property type="project" value="UniProtKB-KW"/>
</dbReference>
<feature type="transmembrane region" description="Helical" evidence="1">
    <location>
        <begin position="171"/>
        <end position="192"/>
    </location>
</feature>
<evidence type="ECO:0000256" key="1">
    <source>
        <dbReference type="SAM" id="Phobius"/>
    </source>
</evidence>
<keyword evidence="2" id="KW-0808">Transferase</keyword>